<proteinExistence type="predicted"/>
<sequence length="67" mass="7370">MPCRRRWDCCQPRPRCFSSSDTGQDNGGAAANVDFQRQQSQRGLPTALCDCQPATCLAYCNIAITSQ</sequence>
<accession>A0AAV2CUB5</accession>
<dbReference type="EMBL" id="OZ034814">
    <property type="protein sequence ID" value="CAL1360162.1"/>
    <property type="molecule type" value="Genomic_DNA"/>
</dbReference>
<gene>
    <name evidence="1" type="ORF">LTRI10_LOCUS7616</name>
</gene>
<dbReference type="AlphaFoldDB" id="A0AAV2CUB5"/>
<dbReference type="Proteomes" id="UP001497516">
    <property type="component" value="Chromosome 10"/>
</dbReference>
<evidence type="ECO:0000313" key="2">
    <source>
        <dbReference type="Proteomes" id="UP001497516"/>
    </source>
</evidence>
<reference evidence="1 2" key="1">
    <citation type="submission" date="2024-04" db="EMBL/GenBank/DDBJ databases">
        <authorList>
            <person name="Fracassetti M."/>
        </authorList>
    </citation>
    <scope>NUCLEOTIDE SEQUENCE [LARGE SCALE GENOMIC DNA]</scope>
</reference>
<evidence type="ECO:0000313" key="1">
    <source>
        <dbReference type="EMBL" id="CAL1360162.1"/>
    </source>
</evidence>
<protein>
    <submittedName>
        <fullName evidence="1">Uncharacterized protein</fullName>
    </submittedName>
</protein>
<name>A0AAV2CUB5_9ROSI</name>
<keyword evidence="2" id="KW-1185">Reference proteome</keyword>
<organism evidence="1 2">
    <name type="scientific">Linum trigynum</name>
    <dbReference type="NCBI Taxonomy" id="586398"/>
    <lineage>
        <taxon>Eukaryota</taxon>
        <taxon>Viridiplantae</taxon>
        <taxon>Streptophyta</taxon>
        <taxon>Embryophyta</taxon>
        <taxon>Tracheophyta</taxon>
        <taxon>Spermatophyta</taxon>
        <taxon>Magnoliopsida</taxon>
        <taxon>eudicotyledons</taxon>
        <taxon>Gunneridae</taxon>
        <taxon>Pentapetalae</taxon>
        <taxon>rosids</taxon>
        <taxon>fabids</taxon>
        <taxon>Malpighiales</taxon>
        <taxon>Linaceae</taxon>
        <taxon>Linum</taxon>
    </lineage>
</organism>